<sequence>MALAKIRQYLNVEYAPGERKLLRKCDFFILTFCCLSYLMNYLDRTNLNNAYVSGMKEELGFVGDQLNQINTCFTVGMAIRLLQGVAEASTFVGTHYILGAWYTGRELGKRSGVFTASGLAGTLFGGFIQTGIHASMHGLRGLSGWRWLFVVDGLMTLPVALYGFLCFPDTPHTTTAFYFSEDEKALARARVPVVVVQERSPLTLRFAKKVLASWYWWGFVVLWVVAGETESFSTNALLGLYMKSHPVREYGVAQLNNYPTGVPAVGIVSTLFWATLTDLLGGKRYLVAYFIGVTGVATSAMVLVAARDPTSPASTTVVFAAYYWAGAVYACQATFFAWCNDAMRYEDGVFRGVVLAGMNLGSNAVNAWWSILFYGASMAPWFTRGMWAMIASSIALIIWTTGLTYLAHREEQRRILSAEAGESGSAAKRSDAKDDDAV</sequence>
<evidence type="ECO:0000256" key="3">
    <source>
        <dbReference type="ARBA" id="ARBA00022692"/>
    </source>
</evidence>
<proteinExistence type="predicted"/>
<dbReference type="GO" id="GO:0005886">
    <property type="term" value="C:plasma membrane"/>
    <property type="evidence" value="ECO:0007669"/>
    <property type="project" value="TreeGrafter"/>
</dbReference>
<keyword evidence="5 7" id="KW-0472">Membrane</keyword>
<feature type="region of interest" description="Disordered" evidence="6">
    <location>
        <begin position="417"/>
        <end position="438"/>
    </location>
</feature>
<dbReference type="GO" id="GO:0098717">
    <property type="term" value="P:pantothenate import across plasma membrane"/>
    <property type="evidence" value="ECO:0007669"/>
    <property type="project" value="TreeGrafter"/>
</dbReference>
<dbReference type="InterPro" id="IPR011701">
    <property type="entry name" value="MFS"/>
</dbReference>
<evidence type="ECO:0000256" key="1">
    <source>
        <dbReference type="ARBA" id="ARBA00004141"/>
    </source>
</evidence>
<keyword evidence="4 7" id="KW-1133">Transmembrane helix</keyword>
<protein>
    <submittedName>
        <fullName evidence="8">Pantothenate transporter liz1</fullName>
    </submittedName>
</protein>
<evidence type="ECO:0000313" key="9">
    <source>
        <dbReference type="Proteomes" id="UP000310108"/>
    </source>
</evidence>
<evidence type="ECO:0000256" key="6">
    <source>
        <dbReference type="SAM" id="MobiDB-lite"/>
    </source>
</evidence>
<feature type="transmembrane region" description="Helical" evidence="7">
    <location>
        <begin position="386"/>
        <end position="407"/>
    </location>
</feature>
<feature type="transmembrane region" description="Helical" evidence="7">
    <location>
        <begin position="321"/>
        <end position="340"/>
    </location>
</feature>
<feature type="transmembrane region" description="Helical" evidence="7">
    <location>
        <begin position="287"/>
        <end position="306"/>
    </location>
</feature>
<dbReference type="GO" id="GO:0015233">
    <property type="term" value="F:pantothenate transmembrane transporter activity"/>
    <property type="evidence" value="ECO:0007669"/>
    <property type="project" value="TreeGrafter"/>
</dbReference>
<feature type="compositionally biased region" description="Basic and acidic residues" evidence="6">
    <location>
        <begin position="428"/>
        <end position="438"/>
    </location>
</feature>
<dbReference type="Proteomes" id="UP000310108">
    <property type="component" value="Unassembled WGS sequence"/>
</dbReference>
<dbReference type="PANTHER" id="PTHR43791:SF4">
    <property type="entry name" value="PANTOTHENATE TRANSPORTER FEN2"/>
    <property type="match status" value="1"/>
</dbReference>
<gene>
    <name evidence="8" type="primary">liz1</name>
    <name evidence="8" type="ORF">CTA1_2815</name>
</gene>
<keyword evidence="9" id="KW-1185">Reference proteome</keyword>
<dbReference type="InterPro" id="IPR036259">
    <property type="entry name" value="MFS_trans_sf"/>
</dbReference>
<feature type="transmembrane region" description="Helical" evidence="7">
    <location>
        <begin position="214"/>
        <end position="241"/>
    </location>
</feature>
<keyword evidence="2" id="KW-0813">Transport</keyword>
<dbReference type="Gene3D" id="1.20.1250.20">
    <property type="entry name" value="MFS general substrate transporter like domains"/>
    <property type="match status" value="2"/>
</dbReference>
<dbReference type="STRING" id="1306861.A0A4U6X970"/>
<name>A0A4U6X970_9PEZI</name>
<evidence type="ECO:0000256" key="4">
    <source>
        <dbReference type="ARBA" id="ARBA00022989"/>
    </source>
</evidence>
<reference evidence="8 9" key="1">
    <citation type="journal article" date="2019" name="PLoS ONE">
        <title>Comparative genome analysis indicates high evolutionary potential of pathogenicity genes in Colletotrichum tanaceti.</title>
        <authorList>
            <person name="Lelwala R.V."/>
            <person name="Korhonen P.K."/>
            <person name="Young N.D."/>
            <person name="Scott J.B."/>
            <person name="Ades P.A."/>
            <person name="Gasser R.B."/>
            <person name="Taylor P.W.J."/>
        </authorList>
    </citation>
    <scope>NUCLEOTIDE SEQUENCE [LARGE SCALE GENOMIC DNA]</scope>
    <source>
        <strain evidence="8">BRIP57314</strain>
    </source>
</reference>
<organism evidence="8 9">
    <name type="scientific">Colletotrichum tanaceti</name>
    <dbReference type="NCBI Taxonomy" id="1306861"/>
    <lineage>
        <taxon>Eukaryota</taxon>
        <taxon>Fungi</taxon>
        <taxon>Dikarya</taxon>
        <taxon>Ascomycota</taxon>
        <taxon>Pezizomycotina</taxon>
        <taxon>Sordariomycetes</taxon>
        <taxon>Hypocreomycetidae</taxon>
        <taxon>Glomerellales</taxon>
        <taxon>Glomerellaceae</taxon>
        <taxon>Colletotrichum</taxon>
        <taxon>Colletotrichum destructivum species complex</taxon>
    </lineage>
</organism>
<accession>A0A4U6X970</accession>
<dbReference type="AlphaFoldDB" id="A0A4U6X970"/>
<feature type="compositionally biased region" description="Low complexity" evidence="6">
    <location>
        <begin position="417"/>
        <end position="427"/>
    </location>
</feature>
<evidence type="ECO:0000256" key="2">
    <source>
        <dbReference type="ARBA" id="ARBA00022448"/>
    </source>
</evidence>
<evidence type="ECO:0000256" key="5">
    <source>
        <dbReference type="ARBA" id="ARBA00023136"/>
    </source>
</evidence>
<dbReference type="EMBL" id="PJEX01000289">
    <property type="protein sequence ID" value="TKW51673.1"/>
    <property type="molecule type" value="Genomic_DNA"/>
</dbReference>
<feature type="transmembrane region" description="Helical" evidence="7">
    <location>
        <begin position="352"/>
        <end position="374"/>
    </location>
</feature>
<feature type="transmembrane region" description="Helical" evidence="7">
    <location>
        <begin position="261"/>
        <end position="280"/>
    </location>
</feature>
<feature type="transmembrane region" description="Helical" evidence="7">
    <location>
        <begin position="113"/>
        <end position="132"/>
    </location>
</feature>
<comment type="subcellular location">
    <subcellularLocation>
        <location evidence="1">Membrane</location>
        <topology evidence="1">Multi-pass membrane protein</topology>
    </subcellularLocation>
</comment>
<feature type="transmembrane region" description="Helical" evidence="7">
    <location>
        <begin position="144"/>
        <end position="165"/>
    </location>
</feature>
<evidence type="ECO:0000256" key="7">
    <source>
        <dbReference type="SAM" id="Phobius"/>
    </source>
</evidence>
<dbReference type="Pfam" id="PF07690">
    <property type="entry name" value="MFS_1"/>
    <property type="match status" value="1"/>
</dbReference>
<comment type="caution">
    <text evidence="8">The sequence shown here is derived from an EMBL/GenBank/DDBJ whole genome shotgun (WGS) entry which is preliminary data.</text>
</comment>
<dbReference type="SUPFAM" id="SSF103473">
    <property type="entry name" value="MFS general substrate transporter"/>
    <property type="match status" value="1"/>
</dbReference>
<evidence type="ECO:0000313" key="8">
    <source>
        <dbReference type="EMBL" id="TKW51673.1"/>
    </source>
</evidence>
<dbReference type="PANTHER" id="PTHR43791">
    <property type="entry name" value="PERMEASE-RELATED"/>
    <property type="match status" value="1"/>
</dbReference>
<keyword evidence="3 7" id="KW-0812">Transmembrane</keyword>